<feature type="region of interest" description="Disordered" evidence="1">
    <location>
        <begin position="1"/>
        <end position="70"/>
    </location>
</feature>
<proteinExistence type="predicted"/>
<feature type="compositionally biased region" description="Basic and acidic residues" evidence="1">
    <location>
        <begin position="194"/>
        <end position="204"/>
    </location>
</feature>
<dbReference type="RefSeq" id="XP_003847229.1">
    <property type="nucleotide sequence ID" value="XM_003847181.1"/>
</dbReference>
<evidence type="ECO:0000256" key="1">
    <source>
        <dbReference type="SAM" id="MobiDB-lite"/>
    </source>
</evidence>
<protein>
    <submittedName>
        <fullName evidence="2">Uncharacterized protein</fullName>
    </submittedName>
</protein>
<feature type="region of interest" description="Disordered" evidence="1">
    <location>
        <begin position="91"/>
        <end position="286"/>
    </location>
</feature>
<name>F9XR67_ZYMTI</name>
<dbReference type="InParanoid" id="F9XR67"/>
<feature type="region of interest" description="Disordered" evidence="1">
    <location>
        <begin position="378"/>
        <end position="420"/>
    </location>
</feature>
<feature type="compositionally biased region" description="Polar residues" evidence="1">
    <location>
        <begin position="1"/>
        <end position="10"/>
    </location>
</feature>
<evidence type="ECO:0000313" key="2">
    <source>
        <dbReference type="EMBL" id="EGP82205.1"/>
    </source>
</evidence>
<dbReference type="KEGG" id="ztr:MYCGRDRAFT_97727"/>
<dbReference type="HOGENOM" id="CLU_485896_0_0_1"/>
<dbReference type="OrthoDB" id="200660at2759"/>
<feature type="compositionally biased region" description="Polar residues" evidence="1">
    <location>
        <begin position="119"/>
        <end position="132"/>
    </location>
</feature>
<feature type="compositionally biased region" description="Low complexity" evidence="1">
    <location>
        <begin position="108"/>
        <end position="118"/>
    </location>
</feature>
<keyword evidence="3" id="KW-1185">Reference proteome</keyword>
<feature type="compositionally biased region" description="Basic residues" evidence="1">
    <location>
        <begin position="162"/>
        <end position="177"/>
    </location>
</feature>
<feature type="compositionally biased region" description="Basic and acidic residues" evidence="1">
    <location>
        <begin position="152"/>
        <end position="161"/>
    </location>
</feature>
<dbReference type="Proteomes" id="UP000008062">
    <property type="component" value="Chromosome 16"/>
</dbReference>
<dbReference type="AlphaFoldDB" id="F9XR67"/>
<gene>
    <name evidence="2" type="ORF">MYCGRDRAFT_97727</name>
</gene>
<reference evidence="2 3" key="1">
    <citation type="journal article" date="2011" name="PLoS Genet.">
        <title>Finished genome of the fungal wheat pathogen Mycosphaerella graminicola reveals dispensome structure, chromosome plasticity, and stealth pathogenesis.</title>
        <authorList>
            <person name="Goodwin S.B."/>
            <person name="Ben M'barek S."/>
            <person name="Dhillon B."/>
            <person name="Wittenberg A.H.J."/>
            <person name="Crane C.F."/>
            <person name="Hane J.K."/>
            <person name="Foster A.J."/>
            <person name="Van der Lee T.A.J."/>
            <person name="Grimwood J."/>
            <person name="Aerts A."/>
            <person name="Antoniw J."/>
            <person name="Bailey A."/>
            <person name="Bluhm B."/>
            <person name="Bowler J."/>
            <person name="Bristow J."/>
            <person name="van der Burgt A."/>
            <person name="Canto-Canche B."/>
            <person name="Churchill A.C.L."/>
            <person name="Conde-Ferraez L."/>
            <person name="Cools H.J."/>
            <person name="Coutinho P.M."/>
            <person name="Csukai M."/>
            <person name="Dehal P."/>
            <person name="De Wit P."/>
            <person name="Donzelli B."/>
            <person name="van de Geest H.C."/>
            <person name="van Ham R.C.H.J."/>
            <person name="Hammond-Kosack K.E."/>
            <person name="Henrissat B."/>
            <person name="Kilian A."/>
            <person name="Kobayashi A.K."/>
            <person name="Koopmann E."/>
            <person name="Kourmpetis Y."/>
            <person name="Kuzniar A."/>
            <person name="Lindquist E."/>
            <person name="Lombard V."/>
            <person name="Maliepaard C."/>
            <person name="Martins N."/>
            <person name="Mehrabi R."/>
            <person name="Nap J.P.H."/>
            <person name="Ponomarenko A."/>
            <person name="Rudd J.J."/>
            <person name="Salamov A."/>
            <person name="Schmutz J."/>
            <person name="Schouten H.J."/>
            <person name="Shapiro H."/>
            <person name="Stergiopoulos I."/>
            <person name="Torriani S.F.F."/>
            <person name="Tu H."/>
            <person name="de Vries R.P."/>
            <person name="Waalwijk C."/>
            <person name="Ware S.B."/>
            <person name="Wiebenga A."/>
            <person name="Zwiers L.-H."/>
            <person name="Oliver R.P."/>
            <person name="Grigoriev I.V."/>
            <person name="Kema G.H.J."/>
        </authorList>
    </citation>
    <scope>NUCLEOTIDE SEQUENCE [LARGE SCALE GENOMIC DNA]</scope>
    <source>
        <strain evidence="3">CBS 115943 / IPO323</strain>
    </source>
</reference>
<dbReference type="EMBL" id="CM001211">
    <property type="protein sequence ID" value="EGP82205.1"/>
    <property type="molecule type" value="Genomic_DNA"/>
</dbReference>
<sequence>MFAATQSRLSVTRPGAWESPSIQLETHSEPSIFGINGPPSSPFISEKEQSRMAGQPWAAPPSDTNENTVDIGDTSAEAVWHEMFVEDKENMQGTTRTISHKATSQKVAPAKPKTTTTPQGVRSTPTEASMTIEQRRDSHDSDLMPLPSSTRETPRQGEHKPWPRRLSHYARPDKRRGRYDPDLMPPLPSSPDSSRQEEHARDGTHYPPHGHAAEGRSSNTRDKGDNARKEPASNASTSMVLKTFVTVFPSRPTPGARTKSAIRPLPRTDTPARFSDRSAAQSTLPAQPNRLVHVQHLSTPTFDLSANHIAMTTHPRSSEPCPPQPQREPREPVCFLPTIEPRTIAQWSHPRGSEPRSPQRKPVCFLDILEPRTIRFVLNGGEQGSGEVGSSTSNRGATREEDETQQMGVQPSKRLGHLPPAQSRWCREKGNPCTRQLLATGTVPPSDHHADDFRCDQYRPHFCPDRIRRSAILDRPDGRHSCLSERNSIVEWQWSPKFISYRTRSFAITCFDDARDQCCDRHYSAQAVERHSGGGVKAYAMLYIVEVFELTAPDAPFQPSQ</sequence>
<dbReference type="GeneID" id="13399881"/>
<accession>F9XR67</accession>
<organism evidence="2 3">
    <name type="scientific">Zymoseptoria tritici (strain CBS 115943 / IPO323)</name>
    <name type="common">Speckled leaf blotch fungus</name>
    <name type="synonym">Septoria tritici</name>
    <dbReference type="NCBI Taxonomy" id="336722"/>
    <lineage>
        <taxon>Eukaryota</taxon>
        <taxon>Fungi</taxon>
        <taxon>Dikarya</taxon>
        <taxon>Ascomycota</taxon>
        <taxon>Pezizomycotina</taxon>
        <taxon>Dothideomycetes</taxon>
        <taxon>Dothideomycetidae</taxon>
        <taxon>Mycosphaerellales</taxon>
        <taxon>Mycosphaerellaceae</taxon>
        <taxon>Zymoseptoria</taxon>
    </lineage>
</organism>
<feature type="compositionally biased region" description="Basic and acidic residues" evidence="1">
    <location>
        <begin position="211"/>
        <end position="231"/>
    </location>
</feature>
<dbReference type="STRING" id="336722.F9XR67"/>
<evidence type="ECO:0000313" key="3">
    <source>
        <dbReference type="Proteomes" id="UP000008062"/>
    </source>
</evidence>
<feature type="compositionally biased region" description="Polar residues" evidence="1">
    <location>
        <begin position="91"/>
        <end position="106"/>
    </location>
</feature>
<feature type="compositionally biased region" description="Basic and acidic residues" evidence="1">
    <location>
        <begin position="133"/>
        <end position="142"/>
    </location>
</feature>